<evidence type="ECO:0000256" key="4">
    <source>
        <dbReference type="ARBA" id="ARBA00023134"/>
    </source>
</evidence>
<comment type="pathway">
    <text evidence="2">Purine metabolism; 3',5'-cyclic di-GMP biosynthesis.</text>
</comment>
<proteinExistence type="predicted"/>
<dbReference type="AlphaFoldDB" id="A0A0J5L7D7"/>
<gene>
    <name evidence="8" type="ORF">ABW06_03095</name>
</gene>
<evidence type="ECO:0000313" key="9">
    <source>
        <dbReference type="Proteomes" id="UP000036196"/>
    </source>
</evidence>
<dbReference type="EMBL" id="LDZF01000003">
    <property type="protein sequence ID" value="KMK15608.1"/>
    <property type="molecule type" value="Genomic_DNA"/>
</dbReference>
<comment type="catalytic activity">
    <reaction evidence="5">
        <text>2 GTP = 3',3'-c-di-GMP + 2 diphosphate</text>
        <dbReference type="Rhea" id="RHEA:24898"/>
        <dbReference type="ChEBI" id="CHEBI:33019"/>
        <dbReference type="ChEBI" id="CHEBI:37565"/>
        <dbReference type="ChEBI" id="CHEBI:58805"/>
        <dbReference type="EC" id="2.7.7.65"/>
    </reaction>
</comment>
<dbReference type="PANTHER" id="PTHR45138:SF22">
    <property type="entry name" value="DIGUANYLATE CYCLASE DGCJ-RELATED"/>
    <property type="match status" value="1"/>
</dbReference>
<accession>A0A0J5L7D7</accession>
<dbReference type="GO" id="GO:0005525">
    <property type="term" value="F:GTP binding"/>
    <property type="evidence" value="ECO:0007669"/>
    <property type="project" value="UniProtKB-KW"/>
</dbReference>
<dbReference type="Pfam" id="PF00990">
    <property type="entry name" value="GGDEF"/>
    <property type="match status" value="1"/>
</dbReference>
<dbReference type="STRING" id="61647.LG71_17885"/>
<keyword evidence="6" id="KW-1133">Transmembrane helix</keyword>
<dbReference type="InterPro" id="IPR043128">
    <property type="entry name" value="Rev_trsase/Diguanyl_cyclase"/>
</dbReference>
<dbReference type="Gene3D" id="3.30.70.270">
    <property type="match status" value="1"/>
</dbReference>
<evidence type="ECO:0000256" key="3">
    <source>
        <dbReference type="ARBA" id="ARBA00012528"/>
    </source>
</evidence>
<keyword evidence="6" id="KW-0812">Transmembrane</keyword>
<dbReference type="eggNOG" id="COG3706">
    <property type="taxonomic scope" value="Bacteria"/>
</dbReference>
<dbReference type="GO" id="GO:0005886">
    <property type="term" value="C:plasma membrane"/>
    <property type="evidence" value="ECO:0007669"/>
    <property type="project" value="TreeGrafter"/>
</dbReference>
<evidence type="ECO:0000256" key="2">
    <source>
        <dbReference type="ARBA" id="ARBA00004665"/>
    </source>
</evidence>
<feature type="transmembrane region" description="Helical" evidence="6">
    <location>
        <begin position="7"/>
        <end position="25"/>
    </location>
</feature>
<dbReference type="PATRIC" id="fig|61647.15.peg.2936"/>
<dbReference type="PANTHER" id="PTHR45138">
    <property type="entry name" value="REGULATORY COMPONENTS OF SENSORY TRANSDUCTION SYSTEM"/>
    <property type="match status" value="1"/>
</dbReference>
<dbReference type="SMART" id="SM00267">
    <property type="entry name" value="GGDEF"/>
    <property type="match status" value="1"/>
</dbReference>
<dbReference type="SUPFAM" id="SSF55073">
    <property type="entry name" value="Nucleotide cyclase"/>
    <property type="match status" value="1"/>
</dbReference>
<evidence type="ECO:0000256" key="5">
    <source>
        <dbReference type="ARBA" id="ARBA00034247"/>
    </source>
</evidence>
<evidence type="ECO:0000256" key="6">
    <source>
        <dbReference type="SAM" id="Phobius"/>
    </source>
</evidence>
<feature type="domain" description="GGDEF" evidence="7">
    <location>
        <begin position="380"/>
        <end position="507"/>
    </location>
</feature>
<sequence>MKKLKIATQIVIVIISTSLFSGLLYREYLSLQSYMGYVAENGKSALFHEQYINQRIAFRLSTLFSRPPAPIAGVGDARTLCGRLEHVNDMYGFNLTASRFPALEGTLQTQNADCQSWVYDIGAILAIDDGIFTTSTRYIFSNYGDYIFDNIRYYLDLENSYIYSSSRINIHQHPFPYWQNENSSRIDLQAFARGISINTRELADFFHGNSITSHIHIDQILGGKAFSMICPVFNAGEIKGMIVTQINADDLSTAFRTTSRPTLWSAMKLYVSDTTSGYGIVFHTPSLSVAPVLNVSQRLTDALTLHISVDIWYFMLSNLWLLALYLATTLLILRYSSYQFRRHATLFYDNVTDALTGLYNRKLLTERLRNKIAALLERKIAITVIAIDCDGLKQINDILGHHAGDRAITLLGNAIGRSVRKSDYGIRIGGDEFILILIDADEAKAREVVRRVTDKLLETDGERLVAFSWGGYQMREGDSLEKAFIAADKRLYQQKQSKKASPAPRQQDQ</sequence>
<comment type="cofactor">
    <cofactor evidence="1">
        <name>Mg(2+)</name>
        <dbReference type="ChEBI" id="CHEBI:18420"/>
    </cofactor>
</comment>
<dbReference type="InterPro" id="IPR029787">
    <property type="entry name" value="Nucleotide_cyclase"/>
</dbReference>
<protein>
    <recommendedName>
        <fullName evidence="3">diguanylate cyclase</fullName>
        <ecNumber evidence="3">2.7.7.65</ecNumber>
    </recommendedName>
</protein>
<evidence type="ECO:0000313" key="8">
    <source>
        <dbReference type="EMBL" id="KMK15608.1"/>
    </source>
</evidence>
<dbReference type="GO" id="GO:0043709">
    <property type="term" value="P:cell adhesion involved in single-species biofilm formation"/>
    <property type="evidence" value="ECO:0007669"/>
    <property type="project" value="TreeGrafter"/>
</dbReference>
<dbReference type="NCBIfam" id="NF040885">
    <property type="entry name" value="diguan_DgcJ"/>
    <property type="match status" value="1"/>
</dbReference>
<evidence type="ECO:0000259" key="7">
    <source>
        <dbReference type="PROSITE" id="PS50887"/>
    </source>
</evidence>
<dbReference type="NCBIfam" id="TIGR00254">
    <property type="entry name" value="GGDEF"/>
    <property type="match status" value="1"/>
</dbReference>
<dbReference type="RefSeq" id="WP_048278174.1">
    <property type="nucleotide sequence ID" value="NZ_LDZF01000003.1"/>
</dbReference>
<feature type="transmembrane region" description="Helical" evidence="6">
    <location>
        <begin position="311"/>
        <end position="333"/>
    </location>
</feature>
<name>A0A0J5L7D7_PLUGE</name>
<dbReference type="Pfam" id="PF17155">
    <property type="entry name" value="GAPES1"/>
    <property type="match status" value="1"/>
</dbReference>
<evidence type="ECO:0000256" key="1">
    <source>
        <dbReference type="ARBA" id="ARBA00001946"/>
    </source>
</evidence>
<dbReference type="InterPro" id="IPR050469">
    <property type="entry name" value="Diguanylate_Cyclase"/>
</dbReference>
<dbReference type="PROSITE" id="PS50887">
    <property type="entry name" value="GGDEF"/>
    <property type="match status" value="1"/>
</dbReference>
<keyword evidence="9" id="KW-1185">Reference proteome</keyword>
<keyword evidence="4" id="KW-0547">Nucleotide-binding</keyword>
<dbReference type="CDD" id="cd01949">
    <property type="entry name" value="GGDEF"/>
    <property type="match status" value="1"/>
</dbReference>
<dbReference type="InterPro" id="IPR000160">
    <property type="entry name" value="GGDEF_dom"/>
</dbReference>
<dbReference type="GO" id="GO:1902201">
    <property type="term" value="P:negative regulation of bacterial-type flagellum-dependent cell motility"/>
    <property type="evidence" value="ECO:0007669"/>
    <property type="project" value="TreeGrafter"/>
</dbReference>
<dbReference type="GO" id="GO:0052621">
    <property type="term" value="F:diguanylate cyclase activity"/>
    <property type="evidence" value="ECO:0007669"/>
    <property type="project" value="UniProtKB-EC"/>
</dbReference>
<reference evidence="8 9" key="1">
    <citation type="submission" date="2015-05" db="EMBL/GenBank/DDBJ databases">
        <title>Genome sequences of Pluralibacter gergoviae.</title>
        <authorList>
            <person name="Greninger A.L."/>
            <person name="Miller S."/>
        </authorList>
    </citation>
    <scope>NUCLEOTIDE SEQUENCE [LARGE SCALE GENOMIC DNA]</scope>
    <source>
        <strain evidence="8 9">JS81F13</strain>
    </source>
</reference>
<dbReference type="EC" id="2.7.7.65" evidence="3"/>
<keyword evidence="6" id="KW-0472">Membrane</keyword>
<dbReference type="InterPro" id="IPR049828">
    <property type="entry name" value="DgcJ_diguan"/>
</dbReference>
<dbReference type="Proteomes" id="UP000036196">
    <property type="component" value="Unassembled WGS sequence"/>
</dbReference>
<comment type="caution">
    <text evidence="8">The sequence shown here is derived from an EMBL/GenBank/DDBJ whole genome shotgun (WGS) entry which is preliminary data.</text>
</comment>
<dbReference type="InterPro" id="IPR033420">
    <property type="entry name" value="GAPES1"/>
</dbReference>
<keyword evidence="4" id="KW-0342">GTP-binding</keyword>
<organism evidence="8 9">
    <name type="scientific">Pluralibacter gergoviae</name>
    <name type="common">Enterobacter gergoviae</name>
    <dbReference type="NCBI Taxonomy" id="61647"/>
    <lineage>
        <taxon>Bacteria</taxon>
        <taxon>Pseudomonadati</taxon>
        <taxon>Pseudomonadota</taxon>
        <taxon>Gammaproteobacteria</taxon>
        <taxon>Enterobacterales</taxon>
        <taxon>Enterobacteriaceae</taxon>
        <taxon>Pluralibacter</taxon>
    </lineage>
</organism>